<protein>
    <recommendedName>
        <fullName evidence="5">FZ domain-containing protein</fullName>
    </recommendedName>
</protein>
<dbReference type="Gene3D" id="1.10.2000.10">
    <property type="entry name" value="Frizzled cysteine-rich domain"/>
    <property type="match status" value="2"/>
</dbReference>
<comment type="caution">
    <text evidence="3">Lacks conserved residue(s) required for the propagation of feature annotation.</text>
</comment>
<evidence type="ECO:0000256" key="1">
    <source>
        <dbReference type="ARBA" id="ARBA00022473"/>
    </source>
</evidence>
<accession>A0A0B6ZVQ7</accession>
<dbReference type="InterPro" id="IPR036790">
    <property type="entry name" value="Frizzled_dom_sf"/>
</dbReference>
<dbReference type="SMART" id="SM00063">
    <property type="entry name" value="FRI"/>
    <property type="match status" value="2"/>
</dbReference>
<feature type="domain" description="FZ" evidence="5">
    <location>
        <begin position="46"/>
        <end position="166"/>
    </location>
</feature>
<dbReference type="InterPro" id="IPR020067">
    <property type="entry name" value="Frizzled_dom"/>
</dbReference>
<keyword evidence="2 3" id="KW-1015">Disulfide bond</keyword>
<dbReference type="GO" id="GO:0017147">
    <property type="term" value="F:Wnt-protein binding"/>
    <property type="evidence" value="ECO:0007669"/>
    <property type="project" value="TreeGrafter"/>
</dbReference>
<name>A0A0B6ZVQ7_9EUPU</name>
<evidence type="ECO:0000313" key="6">
    <source>
        <dbReference type="EMBL" id="CEK72678.1"/>
    </source>
</evidence>
<evidence type="ECO:0000259" key="5">
    <source>
        <dbReference type="PROSITE" id="PS50038"/>
    </source>
</evidence>
<feature type="disulfide bond" evidence="3">
    <location>
        <begin position="128"/>
        <end position="152"/>
    </location>
</feature>
<dbReference type="CDD" id="cd07066">
    <property type="entry name" value="CRD_FZ"/>
    <property type="match status" value="1"/>
</dbReference>
<gene>
    <name evidence="6" type="primary">ORF83461</name>
</gene>
<dbReference type="SUPFAM" id="SSF63501">
    <property type="entry name" value="Frizzled cysteine-rich domain"/>
    <property type="match status" value="2"/>
</dbReference>
<feature type="disulfide bond" evidence="3">
    <location>
        <begin position="97"/>
        <end position="135"/>
    </location>
</feature>
<reference evidence="6" key="1">
    <citation type="submission" date="2014-12" db="EMBL/GenBank/DDBJ databases">
        <title>Insight into the proteome of Arion vulgaris.</title>
        <authorList>
            <person name="Aradska J."/>
            <person name="Bulat T."/>
            <person name="Smidak R."/>
            <person name="Sarate P."/>
            <person name="Gangsoo J."/>
            <person name="Sialana F."/>
            <person name="Bilban M."/>
            <person name="Lubec G."/>
        </authorList>
    </citation>
    <scope>NUCLEOTIDE SEQUENCE</scope>
    <source>
        <tissue evidence="6">Skin</tissue>
    </source>
</reference>
<feature type="domain" description="FZ" evidence="5">
    <location>
        <begin position="176"/>
        <end position="341"/>
    </location>
</feature>
<dbReference type="GO" id="GO:0005615">
    <property type="term" value="C:extracellular space"/>
    <property type="evidence" value="ECO:0007669"/>
    <property type="project" value="TreeGrafter"/>
</dbReference>
<keyword evidence="4" id="KW-0732">Signal</keyword>
<dbReference type="InterPro" id="IPR015526">
    <property type="entry name" value="Frizzled/SFRP"/>
</dbReference>
<keyword evidence="1" id="KW-0217">Developmental protein</keyword>
<feature type="disulfide bond" evidence="3">
    <location>
        <begin position="181"/>
        <end position="242"/>
    </location>
</feature>
<feature type="chain" id="PRO_5002111351" description="FZ domain-containing protein" evidence="4">
    <location>
        <begin position="34"/>
        <end position="348"/>
    </location>
</feature>
<sequence length="348" mass="39930">MDLFLVNHGSSTLRRYLTITITVLLMFTMSCTATTTYPQTDPATVIPARKCEQIQVPMCKGLIKYNSTKLPNRFGHVTQTDVYWALQPWWPFIDAGCSDNLRNFLCALYLPKCVGDDSDPQYPCQETCKKAKVRCQKTMRRQNIRWSPDFKCNALQPKSSKLCVKPERERKKKYNKEYVLCQVNKLPMCQGIPFPQGSLPNMFLQGDLQEIETEMQQFQPIVNSGCSRKFRLFMCGVYMPFCVPGAPVEDEDSNEGSNDVDISRHPDVPFVVPCKELCQEIQDQCGKEYQQMTNGLPWPSKFHCHRYPSYIDRYARNGTLGRNHIDLLTNRGGTKVPCTMSPYSYNGD</sequence>
<evidence type="ECO:0000256" key="4">
    <source>
        <dbReference type="SAM" id="SignalP"/>
    </source>
</evidence>
<feature type="disulfide bond" evidence="3">
    <location>
        <begin position="189"/>
        <end position="235"/>
    </location>
</feature>
<evidence type="ECO:0000256" key="2">
    <source>
        <dbReference type="ARBA" id="ARBA00023157"/>
    </source>
</evidence>
<dbReference type="Pfam" id="PF01392">
    <property type="entry name" value="Fz"/>
    <property type="match status" value="2"/>
</dbReference>
<feature type="signal peptide" evidence="4">
    <location>
        <begin position="1"/>
        <end position="33"/>
    </location>
</feature>
<evidence type="ECO:0000256" key="3">
    <source>
        <dbReference type="PROSITE-ProRule" id="PRU00090"/>
    </source>
</evidence>
<dbReference type="EMBL" id="HACG01025813">
    <property type="protein sequence ID" value="CEK72678.1"/>
    <property type="molecule type" value="Transcribed_RNA"/>
</dbReference>
<dbReference type="AlphaFoldDB" id="A0A0B6ZVQ7"/>
<dbReference type="PANTHER" id="PTHR11309:SF126">
    <property type="entry name" value="FRIZZLED-2"/>
    <property type="match status" value="1"/>
</dbReference>
<organism evidence="6">
    <name type="scientific">Arion vulgaris</name>
    <dbReference type="NCBI Taxonomy" id="1028688"/>
    <lineage>
        <taxon>Eukaryota</taxon>
        <taxon>Metazoa</taxon>
        <taxon>Spiralia</taxon>
        <taxon>Lophotrochozoa</taxon>
        <taxon>Mollusca</taxon>
        <taxon>Gastropoda</taxon>
        <taxon>Heterobranchia</taxon>
        <taxon>Euthyneura</taxon>
        <taxon>Panpulmonata</taxon>
        <taxon>Eupulmonata</taxon>
        <taxon>Stylommatophora</taxon>
        <taxon>Helicina</taxon>
        <taxon>Arionoidea</taxon>
        <taxon>Arionidae</taxon>
        <taxon>Arion</taxon>
    </lineage>
</organism>
<dbReference type="GO" id="GO:0060070">
    <property type="term" value="P:canonical Wnt signaling pathway"/>
    <property type="evidence" value="ECO:0007669"/>
    <property type="project" value="TreeGrafter"/>
</dbReference>
<proteinExistence type="predicted"/>
<dbReference type="GO" id="GO:0035567">
    <property type="term" value="P:non-canonical Wnt signaling pathway"/>
    <property type="evidence" value="ECO:0007669"/>
    <property type="project" value="TreeGrafter"/>
</dbReference>
<dbReference type="PROSITE" id="PS50038">
    <property type="entry name" value="FZ"/>
    <property type="match status" value="2"/>
</dbReference>
<dbReference type="PANTHER" id="PTHR11309">
    <property type="entry name" value="FRIZZLED"/>
    <property type="match status" value="1"/>
</dbReference>